<dbReference type="CDD" id="cd02440">
    <property type="entry name" value="AdoMet_MTases"/>
    <property type="match status" value="1"/>
</dbReference>
<comment type="caution">
    <text evidence="5">The sequence shown here is derived from an EMBL/GenBank/DDBJ whole genome shotgun (WGS) entry which is preliminary data.</text>
</comment>
<evidence type="ECO:0000256" key="1">
    <source>
        <dbReference type="ARBA" id="ARBA00022603"/>
    </source>
</evidence>
<evidence type="ECO:0000313" key="5">
    <source>
        <dbReference type="EMBL" id="OBX36524.1"/>
    </source>
</evidence>
<keyword evidence="5" id="KW-0830">Ubiquinone</keyword>
<dbReference type="InterPro" id="IPR029063">
    <property type="entry name" value="SAM-dependent_MTases_sf"/>
</dbReference>
<dbReference type="InterPro" id="IPR013216">
    <property type="entry name" value="Methyltransf_11"/>
</dbReference>
<protein>
    <submittedName>
        <fullName evidence="5">Bifunctional 3-demethylubiquinone-9 3-methyltransferase/ 2-octaprenyl-6-hydroxy phenol methylase</fullName>
    </submittedName>
</protein>
<evidence type="ECO:0000256" key="2">
    <source>
        <dbReference type="ARBA" id="ARBA00022679"/>
    </source>
</evidence>
<dbReference type="GO" id="GO:0008757">
    <property type="term" value="F:S-adenosylmethionine-dependent methyltransferase activity"/>
    <property type="evidence" value="ECO:0007669"/>
    <property type="project" value="InterPro"/>
</dbReference>
<proteinExistence type="predicted"/>
<evidence type="ECO:0000313" key="6">
    <source>
        <dbReference type="Proteomes" id="UP000092504"/>
    </source>
</evidence>
<dbReference type="EMBL" id="MAJD01000001">
    <property type="protein sequence ID" value="OBX36524.1"/>
    <property type="molecule type" value="Genomic_DNA"/>
</dbReference>
<dbReference type="GO" id="GO:0032259">
    <property type="term" value="P:methylation"/>
    <property type="evidence" value="ECO:0007669"/>
    <property type="project" value="UniProtKB-KW"/>
</dbReference>
<reference evidence="5 6" key="1">
    <citation type="submission" date="2016-06" db="EMBL/GenBank/DDBJ databases">
        <title>Genome sequence of halotolerant plant growth promoting strain of Halomonas elongata HEK1 isolated from salterns of Rann of Kutch, Gujarat, India.</title>
        <authorList>
            <person name="Gaba S."/>
            <person name="Singh R.N."/>
            <person name="Abrol S."/>
            <person name="Kaushik R."/>
            <person name="Saxena A.K."/>
        </authorList>
    </citation>
    <scope>NUCLEOTIDE SEQUENCE [LARGE SCALE GENOMIC DNA]</scope>
    <source>
        <strain evidence="5 6">HEK1</strain>
    </source>
</reference>
<dbReference type="PANTHER" id="PTHR43464">
    <property type="entry name" value="METHYLTRANSFERASE"/>
    <property type="match status" value="1"/>
</dbReference>
<keyword evidence="3" id="KW-0949">S-adenosyl-L-methionine</keyword>
<organism evidence="5 6">
    <name type="scientific">Halomonas elongata</name>
    <dbReference type="NCBI Taxonomy" id="2746"/>
    <lineage>
        <taxon>Bacteria</taxon>
        <taxon>Pseudomonadati</taxon>
        <taxon>Pseudomonadota</taxon>
        <taxon>Gammaproteobacteria</taxon>
        <taxon>Oceanospirillales</taxon>
        <taxon>Halomonadaceae</taxon>
        <taxon>Halomonas</taxon>
    </lineage>
</organism>
<evidence type="ECO:0000256" key="3">
    <source>
        <dbReference type="ARBA" id="ARBA00022691"/>
    </source>
</evidence>
<name>A0A1B8P2P8_HALEL</name>
<feature type="domain" description="Methyltransferase type 11" evidence="4">
    <location>
        <begin position="55"/>
        <end position="147"/>
    </location>
</feature>
<keyword evidence="2 5" id="KW-0808">Transferase</keyword>
<dbReference type="SUPFAM" id="SSF53335">
    <property type="entry name" value="S-adenosyl-L-methionine-dependent methyltransferases"/>
    <property type="match status" value="1"/>
</dbReference>
<dbReference type="PATRIC" id="fig|2746.7.peg.892"/>
<dbReference type="Gene3D" id="3.40.50.150">
    <property type="entry name" value="Vaccinia Virus protein VP39"/>
    <property type="match status" value="1"/>
</dbReference>
<dbReference type="Proteomes" id="UP000092504">
    <property type="component" value="Unassembled WGS sequence"/>
</dbReference>
<sequence>MDNDQCHDARIIESWHRNTTAWTDAVREKRIDSRRLVTDQAIIDAVMSHSPASILDVGCGEGWLSRELSARGCDVIGLDVVPELVESARLAGSGDFRVMPYEAINTEELGISVDAMVCNFSLLGNASVEKIFDVAPLLLRGGGILVVQTLHPAMACGDLPYQDGWREGSWEGLGAGFSDPAPWYFRTLESWLTLYMSKGFVLCEMREPIHPETRKPASIILVGKLA</sequence>
<keyword evidence="1 5" id="KW-0489">Methyltransferase</keyword>
<accession>A0A1B8P2P8</accession>
<gene>
    <name evidence="5" type="ORF">A8U91_00867</name>
</gene>
<dbReference type="Pfam" id="PF08241">
    <property type="entry name" value="Methyltransf_11"/>
    <property type="match status" value="1"/>
</dbReference>
<evidence type="ECO:0000259" key="4">
    <source>
        <dbReference type="Pfam" id="PF08241"/>
    </source>
</evidence>
<dbReference type="AlphaFoldDB" id="A0A1B8P2P8"/>
<dbReference type="PANTHER" id="PTHR43464:SF19">
    <property type="entry name" value="UBIQUINONE BIOSYNTHESIS O-METHYLTRANSFERASE, MITOCHONDRIAL"/>
    <property type="match status" value="1"/>
</dbReference>